<dbReference type="AlphaFoldDB" id="A0A653CTH7"/>
<accession>A0A653CTH7</accession>
<proteinExistence type="predicted"/>
<gene>
    <name evidence="1" type="ORF">CALMAC_LOCUS11585</name>
</gene>
<evidence type="ECO:0000313" key="2">
    <source>
        <dbReference type="Proteomes" id="UP000410492"/>
    </source>
</evidence>
<reference evidence="1 2" key="1">
    <citation type="submission" date="2019-01" db="EMBL/GenBank/DDBJ databases">
        <authorList>
            <person name="Sayadi A."/>
        </authorList>
    </citation>
    <scope>NUCLEOTIDE SEQUENCE [LARGE SCALE GENOMIC DNA]</scope>
</reference>
<name>A0A653CTH7_CALMS</name>
<organism evidence="1 2">
    <name type="scientific">Callosobruchus maculatus</name>
    <name type="common">Southern cowpea weevil</name>
    <name type="synonym">Pulse bruchid</name>
    <dbReference type="NCBI Taxonomy" id="64391"/>
    <lineage>
        <taxon>Eukaryota</taxon>
        <taxon>Metazoa</taxon>
        <taxon>Ecdysozoa</taxon>
        <taxon>Arthropoda</taxon>
        <taxon>Hexapoda</taxon>
        <taxon>Insecta</taxon>
        <taxon>Pterygota</taxon>
        <taxon>Neoptera</taxon>
        <taxon>Endopterygota</taxon>
        <taxon>Coleoptera</taxon>
        <taxon>Polyphaga</taxon>
        <taxon>Cucujiformia</taxon>
        <taxon>Chrysomeloidea</taxon>
        <taxon>Chrysomelidae</taxon>
        <taxon>Bruchinae</taxon>
        <taxon>Bruchini</taxon>
        <taxon>Callosobruchus</taxon>
    </lineage>
</organism>
<protein>
    <submittedName>
        <fullName evidence="1">Uncharacterized protein</fullName>
    </submittedName>
</protein>
<keyword evidence="2" id="KW-1185">Reference proteome</keyword>
<evidence type="ECO:0000313" key="1">
    <source>
        <dbReference type="EMBL" id="VEN50999.1"/>
    </source>
</evidence>
<sequence>MLLLKWWSNSRTRRYGRSTLRSTDMNLVFVEKSQQQFFGMCKNNFHRLKGKRSITNIIRNYGNVCGCIWDIWLQHSDDNVCGRHKYKLQKNIK</sequence>
<dbReference type="EMBL" id="CAACVG010008764">
    <property type="protein sequence ID" value="VEN50999.1"/>
    <property type="molecule type" value="Genomic_DNA"/>
</dbReference>
<dbReference type="Proteomes" id="UP000410492">
    <property type="component" value="Unassembled WGS sequence"/>
</dbReference>